<dbReference type="InterPro" id="IPR036259">
    <property type="entry name" value="MFS_trans_sf"/>
</dbReference>
<feature type="transmembrane region" description="Helical" evidence="8">
    <location>
        <begin position="118"/>
        <end position="139"/>
    </location>
</feature>
<comment type="similarity">
    <text evidence="2 7">Belongs to the major facilitator superfamily. Sugar transporter (TC 2.A.1.1) family.</text>
</comment>
<evidence type="ECO:0000256" key="1">
    <source>
        <dbReference type="ARBA" id="ARBA00004141"/>
    </source>
</evidence>
<evidence type="ECO:0000256" key="5">
    <source>
        <dbReference type="ARBA" id="ARBA00022989"/>
    </source>
</evidence>
<evidence type="ECO:0000313" key="11">
    <source>
        <dbReference type="Proteomes" id="UP000813444"/>
    </source>
</evidence>
<organism evidence="10 11">
    <name type="scientific">Stachybotrys elegans</name>
    <dbReference type="NCBI Taxonomy" id="80388"/>
    <lineage>
        <taxon>Eukaryota</taxon>
        <taxon>Fungi</taxon>
        <taxon>Dikarya</taxon>
        <taxon>Ascomycota</taxon>
        <taxon>Pezizomycotina</taxon>
        <taxon>Sordariomycetes</taxon>
        <taxon>Hypocreomycetidae</taxon>
        <taxon>Hypocreales</taxon>
        <taxon>Stachybotryaceae</taxon>
        <taxon>Stachybotrys</taxon>
    </lineage>
</organism>
<dbReference type="FunFam" id="1.20.1250.20:FF:000134">
    <property type="entry name" value="MFS sugar transporter protein"/>
    <property type="match status" value="1"/>
</dbReference>
<feature type="transmembrane region" description="Helical" evidence="8">
    <location>
        <begin position="269"/>
        <end position="289"/>
    </location>
</feature>
<feature type="domain" description="Major facilitator superfamily (MFS) profile" evidence="9">
    <location>
        <begin position="24"/>
        <end position="463"/>
    </location>
</feature>
<keyword evidence="6 8" id="KW-0472">Membrane</keyword>
<gene>
    <name evidence="10" type="ORF">B0I35DRAFT_363237</name>
</gene>
<dbReference type="InterPro" id="IPR020846">
    <property type="entry name" value="MFS_dom"/>
</dbReference>
<proteinExistence type="inferred from homology"/>
<dbReference type="PROSITE" id="PS00216">
    <property type="entry name" value="SUGAR_TRANSPORT_1"/>
    <property type="match status" value="1"/>
</dbReference>
<evidence type="ECO:0000256" key="3">
    <source>
        <dbReference type="ARBA" id="ARBA00022448"/>
    </source>
</evidence>
<dbReference type="PROSITE" id="PS50850">
    <property type="entry name" value="MFS"/>
    <property type="match status" value="1"/>
</dbReference>
<dbReference type="NCBIfam" id="TIGR00879">
    <property type="entry name" value="SP"/>
    <property type="match status" value="1"/>
</dbReference>
<feature type="transmembrane region" description="Helical" evidence="8">
    <location>
        <begin position="339"/>
        <end position="357"/>
    </location>
</feature>
<dbReference type="InterPro" id="IPR003663">
    <property type="entry name" value="Sugar/inositol_transpt"/>
</dbReference>
<dbReference type="Gene3D" id="1.20.1250.20">
    <property type="entry name" value="MFS general substrate transporter like domains"/>
    <property type="match status" value="1"/>
</dbReference>
<dbReference type="EMBL" id="JAGPNK010000023">
    <property type="protein sequence ID" value="KAH7304420.1"/>
    <property type="molecule type" value="Genomic_DNA"/>
</dbReference>
<keyword evidence="3 7" id="KW-0813">Transport</keyword>
<evidence type="ECO:0000256" key="8">
    <source>
        <dbReference type="SAM" id="Phobius"/>
    </source>
</evidence>
<comment type="caution">
    <text evidence="10">The sequence shown here is derived from an EMBL/GenBank/DDBJ whole genome shotgun (WGS) entry which is preliminary data.</text>
</comment>
<dbReference type="InterPro" id="IPR005828">
    <property type="entry name" value="MFS_sugar_transport-like"/>
</dbReference>
<dbReference type="InterPro" id="IPR050360">
    <property type="entry name" value="MFS_Sugar_Transporters"/>
</dbReference>
<keyword evidence="4 8" id="KW-0812">Transmembrane</keyword>
<sequence length="495" mass="54302">MDSSAVPATSSGRDNNGTYLLVMICFVVTANSGTQGYDSSMMNGLQILPSYTEYFDLTTATTALNVAVVFAGSVLAMPIAGPIIDRFGRKWGVAITAIIAMIGAAIQGAAVHTAMFCIGRLLVGVSVTTGATAAPTYISELAHPKNRAFMGGLYGASWYIGSLLAAGITYGSQYIDNTWSWRLPSLLQLIPSILCIIPLPFLPESPRWLIYKDRHEEARAILVKYHGNGDPESTVVQVEYAEMCQTLEYEKTIQKTNFKALVQTRPNRWRLGIVTAVALFCQLSGNNIITYYLGSVLDAAGITDQQTQLGINIGLSIFNLACAAVGAWTTDRIGRRQGFLFVTVSMSLFLIIVAVLTKQYGSSPTFSSSAAQVAMIFLFYGCYSFVWTPLATLYPVEVLSYSIRANGLGYFNGVCYATAFLNTYVIPYAMEWSAWGFYLTTAFYNLLIEVPIIYFYFVATERKTLEEVDIIFEGIRHVDLDVTVHEVIGDNSKKL</sequence>
<dbReference type="Proteomes" id="UP000813444">
    <property type="component" value="Unassembled WGS sequence"/>
</dbReference>
<evidence type="ECO:0000259" key="9">
    <source>
        <dbReference type="PROSITE" id="PS50850"/>
    </source>
</evidence>
<feature type="transmembrane region" description="Helical" evidence="8">
    <location>
        <begin position="57"/>
        <end position="79"/>
    </location>
</feature>
<feature type="transmembrane region" description="Helical" evidence="8">
    <location>
        <begin position="435"/>
        <end position="457"/>
    </location>
</feature>
<feature type="transmembrane region" description="Helical" evidence="8">
    <location>
        <begin position="151"/>
        <end position="171"/>
    </location>
</feature>
<comment type="subcellular location">
    <subcellularLocation>
        <location evidence="1">Membrane</location>
        <topology evidence="1">Multi-pass membrane protein</topology>
    </subcellularLocation>
</comment>
<keyword evidence="11" id="KW-1185">Reference proteome</keyword>
<accession>A0A8K0SEP9</accession>
<feature type="transmembrane region" description="Helical" evidence="8">
    <location>
        <begin position="408"/>
        <end position="429"/>
    </location>
</feature>
<dbReference type="PANTHER" id="PTHR48022">
    <property type="entry name" value="PLASTIDIC GLUCOSE TRANSPORTER 4"/>
    <property type="match status" value="1"/>
</dbReference>
<dbReference type="GO" id="GO:0005351">
    <property type="term" value="F:carbohydrate:proton symporter activity"/>
    <property type="evidence" value="ECO:0007669"/>
    <property type="project" value="TreeGrafter"/>
</dbReference>
<reference evidence="10" key="1">
    <citation type="journal article" date="2021" name="Nat. Commun.">
        <title>Genetic determinants of endophytism in the Arabidopsis root mycobiome.</title>
        <authorList>
            <person name="Mesny F."/>
            <person name="Miyauchi S."/>
            <person name="Thiergart T."/>
            <person name="Pickel B."/>
            <person name="Atanasova L."/>
            <person name="Karlsson M."/>
            <person name="Huettel B."/>
            <person name="Barry K.W."/>
            <person name="Haridas S."/>
            <person name="Chen C."/>
            <person name="Bauer D."/>
            <person name="Andreopoulos W."/>
            <person name="Pangilinan J."/>
            <person name="LaButti K."/>
            <person name="Riley R."/>
            <person name="Lipzen A."/>
            <person name="Clum A."/>
            <person name="Drula E."/>
            <person name="Henrissat B."/>
            <person name="Kohler A."/>
            <person name="Grigoriev I.V."/>
            <person name="Martin F.M."/>
            <person name="Hacquard S."/>
        </authorList>
    </citation>
    <scope>NUCLEOTIDE SEQUENCE</scope>
    <source>
        <strain evidence="10">MPI-CAGE-CH-0235</strain>
    </source>
</reference>
<dbReference type="GO" id="GO:0016020">
    <property type="term" value="C:membrane"/>
    <property type="evidence" value="ECO:0007669"/>
    <property type="project" value="UniProtKB-SubCell"/>
</dbReference>
<dbReference type="SUPFAM" id="SSF103473">
    <property type="entry name" value="MFS general substrate transporter"/>
    <property type="match status" value="1"/>
</dbReference>
<name>A0A8K0SEP9_9HYPO</name>
<dbReference type="InterPro" id="IPR005829">
    <property type="entry name" value="Sugar_transporter_CS"/>
</dbReference>
<keyword evidence="10" id="KW-0762">Sugar transport</keyword>
<dbReference type="OrthoDB" id="4540492at2759"/>
<protein>
    <submittedName>
        <fullName evidence="10">MFS sugar transporter-like protein</fullName>
    </submittedName>
</protein>
<feature type="transmembrane region" description="Helical" evidence="8">
    <location>
        <begin position="309"/>
        <end position="327"/>
    </location>
</feature>
<dbReference type="Pfam" id="PF00083">
    <property type="entry name" value="Sugar_tr"/>
    <property type="match status" value="1"/>
</dbReference>
<dbReference type="AlphaFoldDB" id="A0A8K0SEP9"/>
<feature type="transmembrane region" description="Helical" evidence="8">
    <location>
        <begin position="91"/>
        <end position="112"/>
    </location>
</feature>
<evidence type="ECO:0000256" key="6">
    <source>
        <dbReference type="ARBA" id="ARBA00023136"/>
    </source>
</evidence>
<keyword evidence="5 8" id="KW-1133">Transmembrane helix</keyword>
<evidence type="ECO:0000313" key="10">
    <source>
        <dbReference type="EMBL" id="KAH7304420.1"/>
    </source>
</evidence>
<feature type="transmembrane region" description="Helical" evidence="8">
    <location>
        <begin position="19"/>
        <end position="37"/>
    </location>
</feature>
<evidence type="ECO:0000256" key="7">
    <source>
        <dbReference type="RuleBase" id="RU003346"/>
    </source>
</evidence>
<evidence type="ECO:0000256" key="4">
    <source>
        <dbReference type="ARBA" id="ARBA00022692"/>
    </source>
</evidence>
<feature type="transmembrane region" description="Helical" evidence="8">
    <location>
        <begin position="377"/>
        <end position="396"/>
    </location>
</feature>
<evidence type="ECO:0000256" key="2">
    <source>
        <dbReference type="ARBA" id="ARBA00010992"/>
    </source>
</evidence>
<feature type="transmembrane region" description="Helical" evidence="8">
    <location>
        <begin position="183"/>
        <end position="202"/>
    </location>
</feature>
<dbReference type="PANTHER" id="PTHR48022:SF31">
    <property type="entry name" value="HEXOSE TRANSPORTER"/>
    <property type="match status" value="1"/>
</dbReference>